<dbReference type="PANTHER" id="PTHR34196:SF4">
    <property type="entry name" value="OS06G0208200 PROTEIN"/>
    <property type="match status" value="1"/>
</dbReference>
<dbReference type="EMBL" id="CM000880">
    <property type="protein sequence ID" value="PNT76236.1"/>
    <property type="molecule type" value="Genomic_DNA"/>
</dbReference>
<feature type="compositionally biased region" description="Acidic residues" evidence="1">
    <location>
        <begin position="53"/>
        <end position="69"/>
    </location>
</feature>
<dbReference type="Proteomes" id="UP000008810">
    <property type="component" value="Chromosome 1"/>
</dbReference>
<dbReference type="Gramene" id="PNT76236">
    <property type="protein sequence ID" value="PNT76236"/>
    <property type="gene ID" value="BRADI_1g46237v3"/>
</dbReference>
<protein>
    <submittedName>
        <fullName evidence="2 3">Uncharacterized protein</fullName>
    </submittedName>
</protein>
<sequence length="165" mass="18249">MVEIGACFMVLELEISPLSCHLSRLRPIGFPFFLSVVGNRFVWDKIEESTVDDEEVAGSIDGDEVEMEPVEPLPEPPDDAGPVGWPMPDFCPLTIDGAVKESFLETLRKEKDAEEKLQGEEEAEAAPSPDSRPSSSKRQRAGTGSPRSPYRNILQVFQQCKQDVA</sequence>
<accession>A0A2K2DPM4</accession>
<evidence type="ECO:0000313" key="3">
    <source>
        <dbReference type="EnsemblPlants" id="PNT76236"/>
    </source>
</evidence>
<evidence type="ECO:0000256" key="1">
    <source>
        <dbReference type="SAM" id="MobiDB-lite"/>
    </source>
</evidence>
<keyword evidence="4" id="KW-1185">Reference proteome</keyword>
<dbReference type="GeneID" id="100831605"/>
<evidence type="ECO:0000313" key="4">
    <source>
        <dbReference type="Proteomes" id="UP000008810"/>
    </source>
</evidence>
<dbReference type="OrthoDB" id="1269099at2759"/>
<evidence type="ECO:0000313" key="2">
    <source>
        <dbReference type="EMBL" id="PNT76236.1"/>
    </source>
</evidence>
<dbReference type="RefSeq" id="XP_024315956.1">
    <property type="nucleotide sequence ID" value="XM_024460188.1"/>
</dbReference>
<dbReference type="ExpressionAtlas" id="A0A2K2DPM4">
    <property type="expression patterns" value="baseline"/>
</dbReference>
<feature type="region of interest" description="Disordered" evidence="1">
    <location>
        <begin position="109"/>
        <end position="152"/>
    </location>
</feature>
<feature type="compositionally biased region" description="Low complexity" evidence="1">
    <location>
        <begin position="125"/>
        <end position="134"/>
    </location>
</feature>
<name>A0A2K2DPM4_BRADI</name>
<dbReference type="PANTHER" id="PTHR34196">
    <property type="entry name" value="OS02G0697700 PROTEIN"/>
    <property type="match status" value="1"/>
</dbReference>
<reference evidence="3" key="3">
    <citation type="submission" date="2018-08" db="UniProtKB">
        <authorList>
            <consortium name="EnsemblPlants"/>
        </authorList>
    </citation>
    <scope>IDENTIFICATION</scope>
    <source>
        <strain evidence="3">cv. Bd21</strain>
    </source>
</reference>
<organism evidence="2">
    <name type="scientific">Brachypodium distachyon</name>
    <name type="common">Purple false brome</name>
    <name type="synonym">Trachynia distachya</name>
    <dbReference type="NCBI Taxonomy" id="15368"/>
    <lineage>
        <taxon>Eukaryota</taxon>
        <taxon>Viridiplantae</taxon>
        <taxon>Streptophyta</taxon>
        <taxon>Embryophyta</taxon>
        <taxon>Tracheophyta</taxon>
        <taxon>Spermatophyta</taxon>
        <taxon>Magnoliopsida</taxon>
        <taxon>Liliopsida</taxon>
        <taxon>Poales</taxon>
        <taxon>Poaceae</taxon>
        <taxon>BOP clade</taxon>
        <taxon>Pooideae</taxon>
        <taxon>Stipodae</taxon>
        <taxon>Brachypodieae</taxon>
        <taxon>Brachypodium</taxon>
    </lineage>
</organism>
<reference evidence="2 3" key="1">
    <citation type="journal article" date="2010" name="Nature">
        <title>Genome sequencing and analysis of the model grass Brachypodium distachyon.</title>
        <authorList>
            <consortium name="International Brachypodium Initiative"/>
        </authorList>
    </citation>
    <scope>NUCLEOTIDE SEQUENCE [LARGE SCALE GENOMIC DNA]</scope>
    <source>
        <strain evidence="2">Bd21</strain>
        <strain evidence="3">cv. Bd21</strain>
    </source>
</reference>
<proteinExistence type="predicted"/>
<feature type="region of interest" description="Disordered" evidence="1">
    <location>
        <begin position="53"/>
        <end position="87"/>
    </location>
</feature>
<reference evidence="2" key="2">
    <citation type="submission" date="2017-06" db="EMBL/GenBank/DDBJ databases">
        <title>WGS assembly of Brachypodium distachyon.</title>
        <authorList>
            <consortium name="The International Brachypodium Initiative"/>
            <person name="Lucas S."/>
            <person name="Harmon-Smith M."/>
            <person name="Lail K."/>
            <person name="Tice H."/>
            <person name="Grimwood J."/>
            <person name="Bruce D."/>
            <person name="Barry K."/>
            <person name="Shu S."/>
            <person name="Lindquist E."/>
            <person name="Wang M."/>
            <person name="Pitluck S."/>
            <person name="Vogel J.P."/>
            <person name="Garvin D.F."/>
            <person name="Mockler T.C."/>
            <person name="Schmutz J."/>
            <person name="Rokhsar D."/>
            <person name="Bevan M.W."/>
        </authorList>
    </citation>
    <scope>NUCLEOTIDE SEQUENCE</scope>
    <source>
        <strain evidence="2">Bd21</strain>
    </source>
</reference>
<gene>
    <name evidence="3" type="primary">LOC100831605</name>
    <name evidence="2" type="ORF">BRADI_1g46237v3</name>
</gene>
<feature type="compositionally biased region" description="Basic and acidic residues" evidence="1">
    <location>
        <begin position="109"/>
        <end position="119"/>
    </location>
</feature>
<dbReference type="EnsemblPlants" id="PNT76236">
    <property type="protein sequence ID" value="PNT76236"/>
    <property type="gene ID" value="BRADI_1g46237v3"/>
</dbReference>
<dbReference type="AlphaFoldDB" id="A0A2K2DPM4"/>